<dbReference type="OrthoDB" id="9782128at2"/>
<dbReference type="AlphaFoldDB" id="A0A0R2JVE3"/>
<evidence type="ECO:0000313" key="4">
    <source>
        <dbReference type="EMBL" id="KRN81041.1"/>
    </source>
</evidence>
<dbReference type="SMART" id="SM00855">
    <property type="entry name" value="PGAM"/>
    <property type="match status" value="1"/>
</dbReference>
<organism evidence="4 6">
    <name type="scientific">Ligilactobacillus acidipiscis</name>
    <dbReference type="NCBI Taxonomy" id="89059"/>
    <lineage>
        <taxon>Bacteria</taxon>
        <taxon>Bacillati</taxon>
        <taxon>Bacillota</taxon>
        <taxon>Bacilli</taxon>
        <taxon>Lactobacillales</taxon>
        <taxon>Lactobacillaceae</taxon>
        <taxon>Ligilactobacillus</taxon>
    </lineage>
</organism>
<dbReference type="GO" id="GO:0005829">
    <property type="term" value="C:cytosol"/>
    <property type="evidence" value="ECO:0007669"/>
    <property type="project" value="TreeGrafter"/>
</dbReference>
<evidence type="ECO:0000256" key="2">
    <source>
        <dbReference type="PIRSR" id="PIRSR613078-1"/>
    </source>
</evidence>
<dbReference type="EMBL" id="LT630287">
    <property type="protein sequence ID" value="SFV41204.1"/>
    <property type="molecule type" value="Genomic_DNA"/>
</dbReference>
<evidence type="ECO:0000313" key="6">
    <source>
        <dbReference type="Proteomes" id="UP000051491"/>
    </source>
</evidence>
<sequence>MSTFYIVRHGQSIANSQKIMQGAMIDTPLTTTGQAQDYKTAAKLSQHNFTQVFASPLLRAAQTAQIIVPKATITYDWRLREFDYGLWDGQKTTQLWREYAQFFDENHNLLPGSQEYSHGETHSQAKARLLSFFDETTQKLPQDAQVLLVSHGYTIKLIVDIILGIDNLTALDEPTNAGITRIEWTSQSHTLKYFNR</sequence>
<proteinExistence type="predicted"/>
<dbReference type="EMBL" id="JQBK01000089">
    <property type="protein sequence ID" value="KRN81041.1"/>
    <property type="molecule type" value="Genomic_DNA"/>
</dbReference>
<dbReference type="GeneID" id="95349892"/>
<evidence type="ECO:0000256" key="3">
    <source>
        <dbReference type="PIRSR" id="PIRSR613078-2"/>
    </source>
</evidence>
<dbReference type="InterPro" id="IPR001345">
    <property type="entry name" value="PG/BPGM_mutase_AS"/>
</dbReference>
<dbReference type="PANTHER" id="PTHR46517">
    <property type="entry name" value="FRUCTOSE-2,6-BISPHOSPHATASE TIGAR"/>
    <property type="match status" value="1"/>
</dbReference>
<keyword evidence="1" id="KW-0378">Hydrolase</keyword>
<evidence type="ECO:0000313" key="5">
    <source>
        <dbReference type="EMBL" id="SFV41204.1"/>
    </source>
</evidence>
<dbReference type="GO" id="GO:0043456">
    <property type="term" value="P:regulation of pentose-phosphate shunt"/>
    <property type="evidence" value="ECO:0007669"/>
    <property type="project" value="TreeGrafter"/>
</dbReference>
<gene>
    <name evidence="4" type="ORF">IV43_GL002164</name>
    <name evidence="5" type="ORF">LAC1533_1781</name>
</gene>
<dbReference type="GO" id="GO:0045820">
    <property type="term" value="P:negative regulation of glycolytic process"/>
    <property type="evidence" value="ECO:0007669"/>
    <property type="project" value="TreeGrafter"/>
</dbReference>
<dbReference type="Pfam" id="PF00300">
    <property type="entry name" value="His_Phos_1"/>
    <property type="match status" value="1"/>
</dbReference>
<dbReference type="Proteomes" id="UP000051491">
    <property type="component" value="Unassembled WGS sequence"/>
</dbReference>
<dbReference type="Gene3D" id="3.40.50.1240">
    <property type="entry name" value="Phosphoglycerate mutase-like"/>
    <property type="match status" value="1"/>
</dbReference>
<reference evidence="7" key="3">
    <citation type="submission" date="2016-11" db="EMBL/GenBank/DDBJ databases">
        <authorList>
            <person name="Papadimitriou K."/>
        </authorList>
    </citation>
    <scope>NUCLEOTIDE SEQUENCE [LARGE SCALE GENOMIC DNA]</scope>
    <source>
        <strain evidence="7">ACA-DC 1533</strain>
    </source>
</reference>
<evidence type="ECO:0000256" key="1">
    <source>
        <dbReference type="ARBA" id="ARBA00022801"/>
    </source>
</evidence>
<name>A0A0R2JVE3_9LACO</name>
<evidence type="ECO:0000313" key="7">
    <source>
        <dbReference type="Proteomes" id="UP000190935"/>
    </source>
</evidence>
<dbReference type="InterPro" id="IPR013078">
    <property type="entry name" value="His_Pase_superF_clade-1"/>
</dbReference>
<dbReference type="SUPFAM" id="SSF53254">
    <property type="entry name" value="Phosphoglycerate mutase-like"/>
    <property type="match status" value="1"/>
</dbReference>
<dbReference type="PROSITE" id="PS00175">
    <property type="entry name" value="PG_MUTASE"/>
    <property type="match status" value="1"/>
</dbReference>
<protein>
    <submittedName>
        <fullName evidence="4 5">Phosphoglycerate mutase</fullName>
    </submittedName>
</protein>
<feature type="active site" description="Tele-phosphohistidine intermediate" evidence="2">
    <location>
        <position position="9"/>
    </location>
</feature>
<dbReference type="GO" id="GO:0004331">
    <property type="term" value="F:fructose-2,6-bisphosphate 2-phosphatase activity"/>
    <property type="evidence" value="ECO:0007669"/>
    <property type="project" value="TreeGrafter"/>
</dbReference>
<dbReference type="STRING" id="89059.LAC1533_1781"/>
<dbReference type="CDD" id="cd07067">
    <property type="entry name" value="HP_PGM_like"/>
    <property type="match status" value="1"/>
</dbReference>
<dbReference type="InterPro" id="IPR029033">
    <property type="entry name" value="His_PPase_superfam"/>
</dbReference>
<reference evidence="5" key="2">
    <citation type="submission" date="2016-11" db="EMBL/GenBank/DDBJ databases">
        <authorList>
            <person name="Jaros S."/>
            <person name="Januszkiewicz K."/>
            <person name="Wedrychowicz H."/>
        </authorList>
    </citation>
    <scope>NUCLEOTIDE SEQUENCE [LARGE SCALE GENOMIC DNA]</scope>
    <source>
        <strain evidence="5">ACA-DC 1533</strain>
    </source>
</reference>
<dbReference type="RefSeq" id="WP_010498421.1">
    <property type="nucleotide sequence ID" value="NZ_JBHUGU010000002.1"/>
</dbReference>
<dbReference type="KEGG" id="laca:LAC1533_1781"/>
<dbReference type="PATRIC" id="fig|89059.3.peg.2284"/>
<dbReference type="Proteomes" id="UP000190935">
    <property type="component" value="Chromosome I"/>
</dbReference>
<feature type="binding site" evidence="3">
    <location>
        <begin position="81"/>
        <end position="84"/>
    </location>
    <ligand>
        <name>substrate</name>
    </ligand>
</feature>
<accession>A0A0R2JVE3</accession>
<feature type="binding site" evidence="3">
    <location>
        <begin position="8"/>
        <end position="15"/>
    </location>
    <ligand>
        <name>substrate</name>
    </ligand>
</feature>
<dbReference type="PANTHER" id="PTHR46517:SF1">
    <property type="entry name" value="FRUCTOSE-2,6-BISPHOSPHATASE TIGAR"/>
    <property type="match status" value="1"/>
</dbReference>
<reference evidence="4 6" key="1">
    <citation type="journal article" date="2015" name="Genome Announc.">
        <title>Expanding the biotechnology potential of lactobacilli through comparative genomics of 213 strains and associated genera.</title>
        <authorList>
            <person name="Sun Z."/>
            <person name="Harris H.M."/>
            <person name="McCann A."/>
            <person name="Guo C."/>
            <person name="Argimon S."/>
            <person name="Zhang W."/>
            <person name="Yang X."/>
            <person name="Jeffery I.B."/>
            <person name="Cooney J.C."/>
            <person name="Kagawa T.F."/>
            <person name="Liu W."/>
            <person name="Song Y."/>
            <person name="Salvetti E."/>
            <person name="Wrobel A."/>
            <person name="Rasinkangas P."/>
            <person name="Parkhill J."/>
            <person name="Rea M.C."/>
            <person name="O'Sullivan O."/>
            <person name="Ritari J."/>
            <person name="Douillard F.P."/>
            <person name="Paul Ross R."/>
            <person name="Yang R."/>
            <person name="Briner A.E."/>
            <person name="Felis G.E."/>
            <person name="de Vos W.M."/>
            <person name="Barrangou R."/>
            <person name="Klaenhammer T.R."/>
            <person name="Caufield P.W."/>
            <person name="Cui Y."/>
            <person name="Zhang H."/>
            <person name="O'Toole P.W."/>
        </authorList>
    </citation>
    <scope>NUCLEOTIDE SEQUENCE [LARGE SCALE GENOMIC DNA]</scope>
    <source>
        <strain evidence="4 6">DSM 15353</strain>
    </source>
</reference>
<feature type="active site" description="Proton donor/acceptor" evidence="2">
    <location>
        <position position="81"/>
    </location>
</feature>
<feature type="binding site" evidence="3">
    <location>
        <position position="59"/>
    </location>
    <ligand>
        <name>substrate</name>
    </ligand>
</feature>
<dbReference type="InterPro" id="IPR051695">
    <property type="entry name" value="Phosphoglycerate_Mutase"/>
</dbReference>